<keyword evidence="2" id="KW-1185">Reference proteome</keyword>
<sequence>MDDQNDLYEITQRANSKSLVCSFENVDIEIYRVVEEPEPFFDYYLINQRLEDEQIQEDVDDDNENDYL</sequence>
<comment type="caution">
    <text evidence="1">The sequence shown here is derived from an EMBL/GenBank/DDBJ whole genome shotgun (WGS) entry which is preliminary data.</text>
</comment>
<proteinExistence type="predicted"/>
<evidence type="ECO:0000313" key="1">
    <source>
        <dbReference type="EMBL" id="RNA00482.1"/>
    </source>
</evidence>
<dbReference type="AlphaFoldDB" id="A0A3M7PMZ1"/>
<protein>
    <submittedName>
        <fullName evidence="1">Uncharacterized protein</fullName>
    </submittedName>
</protein>
<dbReference type="EMBL" id="REGN01009725">
    <property type="protein sequence ID" value="RNA00482.1"/>
    <property type="molecule type" value="Genomic_DNA"/>
</dbReference>
<accession>A0A3M7PMZ1</accession>
<reference evidence="1 2" key="1">
    <citation type="journal article" date="2018" name="Sci. Rep.">
        <title>Genomic signatures of local adaptation to the degree of environmental predictability in rotifers.</title>
        <authorList>
            <person name="Franch-Gras L."/>
            <person name="Hahn C."/>
            <person name="Garcia-Roger E.M."/>
            <person name="Carmona M.J."/>
            <person name="Serra M."/>
            <person name="Gomez A."/>
        </authorList>
    </citation>
    <scope>NUCLEOTIDE SEQUENCE [LARGE SCALE GENOMIC DNA]</scope>
    <source>
        <strain evidence="1">HYR1</strain>
    </source>
</reference>
<evidence type="ECO:0000313" key="2">
    <source>
        <dbReference type="Proteomes" id="UP000276133"/>
    </source>
</evidence>
<name>A0A3M7PMZ1_BRAPC</name>
<gene>
    <name evidence="1" type="ORF">BpHYR1_042044</name>
</gene>
<dbReference type="Proteomes" id="UP000276133">
    <property type="component" value="Unassembled WGS sequence"/>
</dbReference>
<organism evidence="1 2">
    <name type="scientific">Brachionus plicatilis</name>
    <name type="common">Marine rotifer</name>
    <name type="synonym">Brachionus muelleri</name>
    <dbReference type="NCBI Taxonomy" id="10195"/>
    <lineage>
        <taxon>Eukaryota</taxon>
        <taxon>Metazoa</taxon>
        <taxon>Spiralia</taxon>
        <taxon>Gnathifera</taxon>
        <taxon>Rotifera</taxon>
        <taxon>Eurotatoria</taxon>
        <taxon>Monogononta</taxon>
        <taxon>Pseudotrocha</taxon>
        <taxon>Ploima</taxon>
        <taxon>Brachionidae</taxon>
        <taxon>Brachionus</taxon>
    </lineage>
</organism>